<dbReference type="OrthoDB" id="89089at2"/>
<keyword evidence="2" id="KW-1185">Reference proteome</keyword>
<evidence type="ECO:0000313" key="2">
    <source>
        <dbReference type="Proteomes" id="UP000430670"/>
    </source>
</evidence>
<dbReference type="EMBL" id="WNKU01000001">
    <property type="protein sequence ID" value="MTV47769.1"/>
    <property type="molecule type" value="Genomic_DNA"/>
</dbReference>
<name>A0A6I3SCK4_HELMO</name>
<reference evidence="1 2" key="1">
    <citation type="submission" date="2019-11" db="EMBL/GenBank/DDBJ databases">
        <title>Whole-genome sequence of a the green, strictly anaerobic photosynthetic bacterium Heliobacillus mobilis DSM 6151.</title>
        <authorList>
            <person name="Kyndt J.A."/>
            <person name="Meyer T.E."/>
        </authorList>
    </citation>
    <scope>NUCLEOTIDE SEQUENCE [LARGE SCALE GENOMIC DNA]</scope>
    <source>
        <strain evidence="1 2">DSM 6151</strain>
    </source>
</reference>
<organism evidence="1 2">
    <name type="scientific">Heliobacterium mobile</name>
    <name type="common">Heliobacillus mobilis</name>
    <dbReference type="NCBI Taxonomy" id="28064"/>
    <lineage>
        <taxon>Bacteria</taxon>
        <taxon>Bacillati</taxon>
        <taxon>Bacillota</taxon>
        <taxon>Clostridia</taxon>
        <taxon>Eubacteriales</taxon>
        <taxon>Heliobacteriaceae</taxon>
        <taxon>Heliobacterium</taxon>
    </lineage>
</organism>
<dbReference type="AlphaFoldDB" id="A0A6I3SCK4"/>
<protein>
    <submittedName>
        <fullName evidence="1">DUF2634 domain-containing protein</fullName>
    </submittedName>
</protein>
<dbReference type="Proteomes" id="UP000430670">
    <property type="component" value="Unassembled WGS sequence"/>
</dbReference>
<sequence>MANNLFPVGLPITDTQTNETSASRPKFGRSWRFDFDTGDFVSSSTGALEQTDGLNAYIEWAKKVLRTPRYRHLIYPRWHGQEYDNLARRDLTPEVVESEVQRITTETLMVDPRTSSVDGFTFEWRGSDLYFRCNVITALGKEVTLDGAATGVK</sequence>
<dbReference type="InterPro" id="IPR020288">
    <property type="entry name" value="Sheath_initiator"/>
</dbReference>
<proteinExistence type="predicted"/>
<evidence type="ECO:0000313" key="1">
    <source>
        <dbReference type="EMBL" id="MTV47769.1"/>
    </source>
</evidence>
<dbReference type="Pfam" id="PF10934">
    <property type="entry name" value="Sheath_initiator"/>
    <property type="match status" value="1"/>
</dbReference>
<accession>A0A6I3SCK4</accession>
<dbReference type="RefSeq" id="WP_155474842.1">
    <property type="nucleotide sequence ID" value="NZ_WNKU01000001.1"/>
</dbReference>
<comment type="caution">
    <text evidence="1">The sequence shown here is derived from an EMBL/GenBank/DDBJ whole genome shotgun (WGS) entry which is preliminary data.</text>
</comment>
<gene>
    <name evidence="1" type="ORF">GJ688_02070</name>
</gene>